<organism evidence="2 3">
    <name type="scientific">Turnera subulata</name>
    <dbReference type="NCBI Taxonomy" id="218843"/>
    <lineage>
        <taxon>Eukaryota</taxon>
        <taxon>Viridiplantae</taxon>
        <taxon>Streptophyta</taxon>
        <taxon>Embryophyta</taxon>
        <taxon>Tracheophyta</taxon>
        <taxon>Spermatophyta</taxon>
        <taxon>Magnoliopsida</taxon>
        <taxon>eudicotyledons</taxon>
        <taxon>Gunneridae</taxon>
        <taxon>Pentapetalae</taxon>
        <taxon>rosids</taxon>
        <taxon>fabids</taxon>
        <taxon>Malpighiales</taxon>
        <taxon>Passifloraceae</taxon>
        <taxon>Turnera</taxon>
    </lineage>
</organism>
<keyword evidence="3" id="KW-1185">Reference proteome</keyword>
<sequence length="239" mass="27919">LLAETEGTWRWWEKHDEGYCTTDNRDSLKHLRMIIFWTLRFGGVWHHNTAEKEYVGGLSIQGEVGTDYVSLVEWEKRMNAYNYSIPFEWFYKYKEESMQELKPIRDESHLLQVVDDMEQRGIDSIHVFVKHEWNDAGLNEDAAQFNDDAAQAYEDDDLLNFDVADLVNVEVNEDENEASVDGEDHDDATINNMVGSNTDGEEAGYDEDDEDLDEDYMPLEDSDFEETDEDETDFNDLHE</sequence>
<feature type="region of interest" description="Disordered" evidence="1">
    <location>
        <begin position="174"/>
        <end position="239"/>
    </location>
</feature>
<accession>A0A9Q0FNC1</accession>
<reference evidence="2" key="2">
    <citation type="journal article" date="2023" name="Plants (Basel)">
        <title>Annotation of the Turnera subulata (Passifloraceae) Draft Genome Reveals the S-Locus Evolved after the Divergence of Turneroideae from Passifloroideae in a Stepwise Manner.</title>
        <authorList>
            <person name="Henning P.M."/>
            <person name="Roalson E.H."/>
            <person name="Mir W."/>
            <person name="McCubbin A.G."/>
            <person name="Shore J.S."/>
        </authorList>
    </citation>
    <scope>NUCLEOTIDE SEQUENCE</scope>
    <source>
        <strain evidence="2">F60SS</strain>
    </source>
</reference>
<evidence type="ECO:0000313" key="2">
    <source>
        <dbReference type="EMBL" id="KAJ4834612.1"/>
    </source>
</evidence>
<dbReference type="AlphaFoldDB" id="A0A9Q0FNC1"/>
<feature type="non-terminal residue" evidence="2">
    <location>
        <position position="239"/>
    </location>
</feature>
<feature type="compositionally biased region" description="Polar residues" evidence="1">
    <location>
        <begin position="189"/>
        <end position="198"/>
    </location>
</feature>
<dbReference type="EMBL" id="JAKUCV010004656">
    <property type="protein sequence ID" value="KAJ4834612.1"/>
    <property type="molecule type" value="Genomic_DNA"/>
</dbReference>
<feature type="compositionally biased region" description="Acidic residues" evidence="1">
    <location>
        <begin position="199"/>
        <end position="239"/>
    </location>
</feature>
<reference evidence="2" key="1">
    <citation type="submission" date="2022-02" db="EMBL/GenBank/DDBJ databases">
        <authorList>
            <person name="Henning P.M."/>
            <person name="McCubbin A.G."/>
            <person name="Shore J.S."/>
        </authorList>
    </citation>
    <scope>NUCLEOTIDE SEQUENCE</scope>
    <source>
        <strain evidence="2">F60SS</strain>
        <tissue evidence="2">Leaves</tissue>
    </source>
</reference>
<comment type="caution">
    <text evidence="2">The sequence shown here is derived from an EMBL/GenBank/DDBJ whole genome shotgun (WGS) entry which is preliminary data.</text>
</comment>
<dbReference type="Proteomes" id="UP001141552">
    <property type="component" value="Unassembled WGS sequence"/>
</dbReference>
<evidence type="ECO:0000256" key="1">
    <source>
        <dbReference type="SAM" id="MobiDB-lite"/>
    </source>
</evidence>
<protein>
    <submittedName>
        <fullName evidence="2">Uncharacterized protein</fullName>
    </submittedName>
</protein>
<name>A0A9Q0FNC1_9ROSI</name>
<feature type="non-terminal residue" evidence="2">
    <location>
        <position position="1"/>
    </location>
</feature>
<evidence type="ECO:0000313" key="3">
    <source>
        <dbReference type="Proteomes" id="UP001141552"/>
    </source>
</evidence>
<proteinExistence type="predicted"/>
<gene>
    <name evidence="2" type="ORF">Tsubulata_047650</name>
</gene>
<feature type="compositionally biased region" description="Acidic residues" evidence="1">
    <location>
        <begin position="174"/>
        <end position="186"/>
    </location>
</feature>